<proteinExistence type="predicted"/>
<dbReference type="AlphaFoldDB" id="A0A7J6TM17"/>
<protein>
    <submittedName>
        <fullName evidence="1">Uncharacterized protein</fullName>
    </submittedName>
</protein>
<evidence type="ECO:0000313" key="2">
    <source>
        <dbReference type="Proteomes" id="UP000574390"/>
    </source>
</evidence>
<dbReference type="EMBL" id="JABANM010006726">
    <property type="protein sequence ID" value="KAF4745466.1"/>
    <property type="molecule type" value="Genomic_DNA"/>
</dbReference>
<evidence type="ECO:0000313" key="1">
    <source>
        <dbReference type="EMBL" id="KAF4745466.1"/>
    </source>
</evidence>
<sequence length="120" mass="13311">MLILDDLHLTQVYWTFEPLKLVLQMLPCLVIASKQLTDSLLHSMLPIGIPNGLTDIEFCGCEFLDSRLGSCAQRSALVELSELEKRGISFTAESVAQIRSKAHDKPLISRIADDVQSALK</sequence>
<reference evidence="1 2" key="1">
    <citation type="submission" date="2020-04" db="EMBL/GenBank/DDBJ databases">
        <title>Perkinsus olseni comparative genomics.</title>
        <authorList>
            <person name="Bogema D.R."/>
        </authorList>
    </citation>
    <scope>NUCLEOTIDE SEQUENCE [LARGE SCALE GENOMIC DNA]</scope>
    <source>
        <strain evidence="1">ATCC PRA-205</strain>
    </source>
</reference>
<accession>A0A7J6TM17</accession>
<organism evidence="1 2">
    <name type="scientific">Perkinsus olseni</name>
    <name type="common">Perkinsus atlanticus</name>
    <dbReference type="NCBI Taxonomy" id="32597"/>
    <lineage>
        <taxon>Eukaryota</taxon>
        <taxon>Sar</taxon>
        <taxon>Alveolata</taxon>
        <taxon>Perkinsozoa</taxon>
        <taxon>Perkinsea</taxon>
        <taxon>Perkinsida</taxon>
        <taxon>Perkinsidae</taxon>
        <taxon>Perkinsus</taxon>
    </lineage>
</organism>
<gene>
    <name evidence="1" type="ORF">FOZ62_005340</name>
</gene>
<feature type="non-terminal residue" evidence="1">
    <location>
        <position position="120"/>
    </location>
</feature>
<dbReference type="Proteomes" id="UP000574390">
    <property type="component" value="Unassembled WGS sequence"/>
</dbReference>
<name>A0A7J6TM17_PEROL</name>
<comment type="caution">
    <text evidence="1">The sequence shown here is derived from an EMBL/GenBank/DDBJ whole genome shotgun (WGS) entry which is preliminary data.</text>
</comment>